<proteinExistence type="predicted"/>
<sequence length="115" mass="13097">MSVVPTLDATPSIFMGERNVMIYGKNLVHVYEREKSRKRVNGMKSAWYGRNVVHLSPYILDTLGMGTTKDKRNFLVKTRDEKKYGSVTKSKDCSHFQKMLSLPLMELEGPGNLEA</sequence>
<protein>
    <submittedName>
        <fullName evidence="1">Uncharacterized protein</fullName>
    </submittedName>
</protein>
<keyword evidence="2" id="KW-1185">Reference proteome</keyword>
<reference evidence="1 2" key="1">
    <citation type="submission" date="2024-01" db="EMBL/GenBank/DDBJ databases">
        <title>The genomes of 5 underutilized Papilionoideae crops provide insights into root nodulation and disease resistanc.</title>
        <authorList>
            <person name="Jiang F."/>
        </authorList>
    </citation>
    <scope>NUCLEOTIDE SEQUENCE [LARGE SCALE GENOMIC DNA]</scope>
    <source>
        <strain evidence="1">LVBAO_FW01</strain>
        <tissue evidence="1">Leaves</tissue>
    </source>
</reference>
<evidence type="ECO:0000313" key="2">
    <source>
        <dbReference type="Proteomes" id="UP001367508"/>
    </source>
</evidence>
<dbReference type="AlphaFoldDB" id="A0AAN9MWS6"/>
<name>A0AAN9MWS6_CANGL</name>
<dbReference type="Proteomes" id="UP001367508">
    <property type="component" value="Unassembled WGS sequence"/>
</dbReference>
<accession>A0AAN9MWS6</accession>
<dbReference type="EMBL" id="JAYMYQ010000001">
    <property type="protein sequence ID" value="KAK7362011.1"/>
    <property type="molecule type" value="Genomic_DNA"/>
</dbReference>
<comment type="caution">
    <text evidence="1">The sequence shown here is derived from an EMBL/GenBank/DDBJ whole genome shotgun (WGS) entry which is preliminary data.</text>
</comment>
<organism evidence="1 2">
    <name type="scientific">Canavalia gladiata</name>
    <name type="common">Sword bean</name>
    <name type="synonym">Dolichos gladiatus</name>
    <dbReference type="NCBI Taxonomy" id="3824"/>
    <lineage>
        <taxon>Eukaryota</taxon>
        <taxon>Viridiplantae</taxon>
        <taxon>Streptophyta</taxon>
        <taxon>Embryophyta</taxon>
        <taxon>Tracheophyta</taxon>
        <taxon>Spermatophyta</taxon>
        <taxon>Magnoliopsida</taxon>
        <taxon>eudicotyledons</taxon>
        <taxon>Gunneridae</taxon>
        <taxon>Pentapetalae</taxon>
        <taxon>rosids</taxon>
        <taxon>fabids</taxon>
        <taxon>Fabales</taxon>
        <taxon>Fabaceae</taxon>
        <taxon>Papilionoideae</taxon>
        <taxon>50 kb inversion clade</taxon>
        <taxon>NPAAA clade</taxon>
        <taxon>indigoferoid/millettioid clade</taxon>
        <taxon>Phaseoleae</taxon>
        <taxon>Canavalia</taxon>
    </lineage>
</organism>
<evidence type="ECO:0000313" key="1">
    <source>
        <dbReference type="EMBL" id="KAK7362011.1"/>
    </source>
</evidence>
<gene>
    <name evidence="1" type="ORF">VNO77_04108</name>
</gene>